<dbReference type="SMART" id="SM00184">
    <property type="entry name" value="RING"/>
    <property type="match status" value="1"/>
</dbReference>
<evidence type="ECO:0000256" key="6">
    <source>
        <dbReference type="ARBA" id="ARBA00022786"/>
    </source>
</evidence>
<evidence type="ECO:0000313" key="11">
    <source>
        <dbReference type="EMBL" id="CAK0904385.1"/>
    </source>
</evidence>
<organism evidence="11 12">
    <name type="scientific">Prorocentrum cordatum</name>
    <dbReference type="NCBI Taxonomy" id="2364126"/>
    <lineage>
        <taxon>Eukaryota</taxon>
        <taxon>Sar</taxon>
        <taxon>Alveolata</taxon>
        <taxon>Dinophyceae</taxon>
        <taxon>Prorocentrales</taxon>
        <taxon>Prorocentraceae</taxon>
        <taxon>Prorocentrum</taxon>
    </lineage>
</organism>
<evidence type="ECO:0000259" key="10">
    <source>
        <dbReference type="PROSITE" id="PS50089"/>
    </source>
</evidence>
<keyword evidence="6" id="KW-0833">Ubl conjugation pathway</keyword>
<comment type="catalytic activity">
    <reaction evidence="1">
        <text>S-ubiquitinyl-[E2 ubiquitin-conjugating enzyme]-L-cysteine + [acceptor protein]-L-lysine = [E2 ubiquitin-conjugating enzyme]-L-cysteine + N(6)-ubiquitinyl-[acceptor protein]-L-lysine.</text>
        <dbReference type="EC" id="2.3.2.27"/>
    </reaction>
</comment>
<keyword evidence="7" id="KW-0862">Zinc</keyword>
<reference evidence="11" key="1">
    <citation type="submission" date="2023-10" db="EMBL/GenBank/DDBJ databases">
        <authorList>
            <person name="Chen Y."/>
            <person name="Shah S."/>
            <person name="Dougan E. K."/>
            <person name="Thang M."/>
            <person name="Chan C."/>
        </authorList>
    </citation>
    <scope>NUCLEOTIDE SEQUENCE [LARGE SCALE GENOMIC DNA]</scope>
</reference>
<comment type="caution">
    <text evidence="11">The sequence shown here is derived from an EMBL/GenBank/DDBJ whole genome shotgun (WGS) entry which is preliminary data.</text>
</comment>
<keyword evidence="5 8" id="KW-0863">Zinc-finger</keyword>
<keyword evidence="3" id="KW-0808">Transferase</keyword>
<dbReference type="InterPro" id="IPR045191">
    <property type="entry name" value="MBR1/2-like"/>
</dbReference>
<dbReference type="Proteomes" id="UP001189429">
    <property type="component" value="Unassembled WGS sequence"/>
</dbReference>
<dbReference type="InterPro" id="IPR013083">
    <property type="entry name" value="Znf_RING/FYVE/PHD"/>
</dbReference>
<evidence type="ECO:0000256" key="8">
    <source>
        <dbReference type="PROSITE-ProRule" id="PRU00175"/>
    </source>
</evidence>
<accession>A0ABN9Y050</accession>
<evidence type="ECO:0000256" key="2">
    <source>
        <dbReference type="ARBA" id="ARBA00012483"/>
    </source>
</evidence>
<evidence type="ECO:0000256" key="4">
    <source>
        <dbReference type="ARBA" id="ARBA00022723"/>
    </source>
</evidence>
<evidence type="ECO:0000256" key="3">
    <source>
        <dbReference type="ARBA" id="ARBA00022679"/>
    </source>
</evidence>
<feature type="transmembrane region" description="Helical" evidence="9">
    <location>
        <begin position="21"/>
        <end position="42"/>
    </location>
</feature>
<keyword evidence="9" id="KW-0812">Transmembrane</keyword>
<proteinExistence type="predicted"/>
<dbReference type="PROSITE" id="PS50089">
    <property type="entry name" value="ZF_RING_2"/>
    <property type="match status" value="1"/>
</dbReference>
<evidence type="ECO:0000256" key="7">
    <source>
        <dbReference type="ARBA" id="ARBA00022833"/>
    </source>
</evidence>
<dbReference type="Gene3D" id="3.30.40.10">
    <property type="entry name" value="Zinc/RING finger domain, C3HC4 (zinc finger)"/>
    <property type="match status" value="1"/>
</dbReference>
<evidence type="ECO:0000256" key="9">
    <source>
        <dbReference type="SAM" id="Phobius"/>
    </source>
</evidence>
<feature type="transmembrane region" description="Helical" evidence="9">
    <location>
        <begin position="54"/>
        <end position="73"/>
    </location>
</feature>
<keyword evidence="4" id="KW-0479">Metal-binding</keyword>
<evidence type="ECO:0000256" key="5">
    <source>
        <dbReference type="ARBA" id="ARBA00022771"/>
    </source>
</evidence>
<dbReference type="EC" id="2.3.2.27" evidence="2"/>
<feature type="transmembrane region" description="Helical" evidence="9">
    <location>
        <begin position="125"/>
        <end position="147"/>
    </location>
</feature>
<dbReference type="Pfam" id="PF13639">
    <property type="entry name" value="zf-RING_2"/>
    <property type="match status" value="1"/>
</dbReference>
<feature type="transmembrane region" description="Helical" evidence="9">
    <location>
        <begin position="93"/>
        <end position="113"/>
    </location>
</feature>
<dbReference type="PANTHER" id="PTHR22937">
    <property type="entry name" value="E3 UBIQUITIN-PROTEIN LIGASE RNF165"/>
    <property type="match status" value="1"/>
</dbReference>
<evidence type="ECO:0000313" key="12">
    <source>
        <dbReference type="Proteomes" id="UP001189429"/>
    </source>
</evidence>
<evidence type="ECO:0000256" key="1">
    <source>
        <dbReference type="ARBA" id="ARBA00000900"/>
    </source>
</evidence>
<name>A0ABN9Y050_9DINO</name>
<protein>
    <recommendedName>
        <fullName evidence="2">RING-type E3 ubiquitin transferase</fullName>
        <ecNumber evidence="2">2.3.2.27</ecNumber>
    </recommendedName>
</protein>
<feature type="domain" description="RING-type" evidence="10">
    <location>
        <begin position="204"/>
        <end position="243"/>
    </location>
</feature>
<keyword evidence="12" id="KW-1185">Reference proteome</keyword>
<dbReference type="EMBL" id="CAUYUJ010021392">
    <property type="protein sequence ID" value="CAK0904385.1"/>
    <property type="molecule type" value="Genomic_DNA"/>
</dbReference>
<keyword evidence="9" id="KW-0472">Membrane</keyword>
<gene>
    <name evidence="11" type="ORF">PCOR1329_LOCUS80421</name>
</gene>
<sequence>MGCSSLEFIVSRRCLGCMVPALYITIAMNEIVQFSCIALYIAFSLCNGSTPMEWMFLALAAITNLARMGFSLASHCPFNGRWRWLPGDKIEHVFNACCVLFAGTATAFIWDLYQSRLNHIEVHLFRRNLSICVVSVGASLSMVVQLFKMQYIEEHRNISRSRAGPLTMTLAGRSLPSSKMQPTVVSFELDEETAATLDVARSPCVICLGEVVPGCPVGRLPCGHLFHDDCIGQWLKHGPRCPMRCSATDMKGISAQVNRLEATC</sequence>
<keyword evidence="9" id="KW-1133">Transmembrane helix</keyword>
<dbReference type="InterPro" id="IPR001841">
    <property type="entry name" value="Znf_RING"/>
</dbReference>
<dbReference type="SUPFAM" id="SSF57850">
    <property type="entry name" value="RING/U-box"/>
    <property type="match status" value="1"/>
</dbReference>
<dbReference type="PANTHER" id="PTHR22937:SF65">
    <property type="entry name" value="E3 UBIQUITIN-PROTEIN LIGASE ARK2C"/>
    <property type="match status" value="1"/>
</dbReference>